<dbReference type="PROSITE" id="PS51296">
    <property type="entry name" value="RIESKE"/>
    <property type="match status" value="1"/>
</dbReference>
<dbReference type="STRING" id="237561.A0A1D8PL08"/>
<dbReference type="Gene3D" id="3.90.380.10">
    <property type="entry name" value="Naphthalene 1,2-dioxygenase Alpha Subunit, Chain A, domain 1"/>
    <property type="match status" value="1"/>
</dbReference>
<evidence type="ECO:0000256" key="12">
    <source>
        <dbReference type="ARBA" id="ARBA00049097"/>
    </source>
</evidence>
<comment type="catalytic activity">
    <reaction evidence="12">
        <text>choline + 2 reduced [2Fe-2S]-[ferredoxin] + O2 + 2 H(+) = betaine aldehyde hydrate + 2 oxidized [2Fe-2S]-[ferredoxin] + H2O</text>
        <dbReference type="Rhea" id="RHEA:17769"/>
        <dbReference type="Rhea" id="RHEA-COMP:10000"/>
        <dbReference type="Rhea" id="RHEA-COMP:10001"/>
        <dbReference type="ChEBI" id="CHEBI:15354"/>
        <dbReference type="ChEBI" id="CHEBI:15377"/>
        <dbReference type="ChEBI" id="CHEBI:15378"/>
        <dbReference type="ChEBI" id="CHEBI:15379"/>
        <dbReference type="ChEBI" id="CHEBI:15870"/>
        <dbReference type="ChEBI" id="CHEBI:33737"/>
        <dbReference type="ChEBI" id="CHEBI:33738"/>
        <dbReference type="EC" id="1.14.15.7"/>
    </reaction>
</comment>
<dbReference type="Pfam" id="PF00848">
    <property type="entry name" value="Ring_hydroxyl_A"/>
    <property type="match status" value="1"/>
</dbReference>
<dbReference type="InterPro" id="IPR017941">
    <property type="entry name" value="Rieske_2Fe-2S"/>
</dbReference>
<dbReference type="VEuPathDB" id="FungiDB:C4_00290C_A"/>
<keyword evidence="10" id="KW-0408">Iron</keyword>
<keyword evidence="16" id="KW-1185">Reference proteome</keyword>
<dbReference type="CDD" id="cd00680">
    <property type="entry name" value="RHO_alpha_C"/>
    <property type="match status" value="1"/>
</dbReference>
<dbReference type="GO" id="GO:0019133">
    <property type="term" value="F:choline monooxygenase activity"/>
    <property type="evidence" value="ECO:0007669"/>
    <property type="project" value="UniProtKB-EC"/>
</dbReference>
<dbReference type="GO" id="GO:0005506">
    <property type="term" value="F:iron ion binding"/>
    <property type="evidence" value="ECO:0007669"/>
    <property type="project" value="InterPro"/>
</dbReference>
<dbReference type="InterPro" id="IPR036922">
    <property type="entry name" value="Rieske_2Fe-2S_sf"/>
</dbReference>
<evidence type="ECO:0000256" key="11">
    <source>
        <dbReference type="ARBA" id="ARBA00023014"/>
    </source>
</evidence>
<dbReference type="RefSeq" id="XP_019330899.1">
    <property type="nucleotide sequence ID" value="XM_019475354.1"/>
</dbReference>
<feature type="domain" description="Rieske" evidence="13">
    <location>
        <begin position="51"/>
        <end position="150"/>
    </location>
</feature>
<dbReference type="PANTHER" id="PTHR43756:SF5">
    <property type="entry name" value="CHOLINE MONOOXYGENASE, CHLOROPLASTIC"/>
    <property type="match status" value="1"/>
</dbReference>
<dbReference type="InterPro" id="IPR001663">
    <property type="entry name" value="Rng_hydr_dOase-A"/>
</dbReference>
<dbReference type="SUPFAM" id="SSF55961">
    <property type="entry name" value="Bet v1-like"/>
    <property type="match status" value="1"/>
</dbReference>
<dbReference type="eggNOG" id="ENOG502QQJW">
    <property type="taxonomic scope" value="Eukaryota"/>
</dbReference>
<dbReference type="KEGG" id="cal:CAALFM_C400290CA"/>
<dbReference type="GeneID" id="3644994"/>
<evidence type="ECO:0000256" key="2">
    <source>
        <dbReference type="ARBA" id="ARBA00002149"/>
    </source>
</evidence>
<evidence type="ECO:0000256" key="10">
    <source>
        <dbReference type="ARBA" id="ARBA00023004"/>
    </source>
</evidence>
<dbReference type="GO" id="GO:0051537">
    <property type="term" value="F:2 iron, 2 sulfur cluster binding"/>
    <property type="evidence" value="ECO:0007669"/>
    <property type="project" value="UniProtKB-KW"/>
</dbReference>
<sequence>MAPPTLTQAAPAAPQLDTPKMLVGEHTLPASWWTSESIFELEKRAIFHKSWMFCTHSSRFAKAGDYYAFNLAGINFFVIKSKIDGQLKAFHNVCRHRAYPIVRKDQGSSTVLGCKYHGWSYNSDGILRRAPHFDNVEGFVKEENSLFPINTHVTTQGLVFVNFSSDPIPFDDWFSGLTPEMNEFDFSDYEYHMSYELDGKFNWKTLMDGYQECLHCPTTHPGLNTAFKMETYKVVPKNRYCRHFAKIVRQEKPVEKQDSSSWFGFKKETKEVKETKPNPGGEFDGLWVYLFPSNGINCYSPAWYSIRVLPITAKRTILQYDIYTKKGLDDEEKKEFVDFLQQVELEDFDLCELTQRNLNERIYSTGYLHPEKERGVLYYQGVVRDMVKEHFALEQAAGQSIDPAAVGTNPKNGEVEELEGICKSLECGKETVDW</sequence>
<reference evidence="15 16" key="1">
    <citation type="journal article" date="2004" name="Proc. Natl. Acad. Sci. U.S.A.">
        <title>The diploid genome sequence of Candida albicans.</title>
        <authorList>
            <person name="Jones T."/>
            <person name="Federspiel N.A."/>
            <person name="Chibana H."/>
            <person name="Dungan J."/>
            <person name="Kalman S."/>
            <person name="Magee B.B."/>
            <person name="Newport G."/>
            <person name="Thorstenson Y.R."/>
            <person name="Agabian N."/>
            <person name="Magee P.T."/>
            <person name="Davis R.W."/>
            <person name="Scherer S."/>
        </authorList>
    </citation>
    <scope>NUCLEOTIDE SEQUENCE [LARGE SCALE GENOMIC DNA]</scope>
    <source>
        <strain evidence="16">SC5314 / ATCC MYA-2876</strain>
    </source>
</reference>
<organism evidence="15 16">
    <name type="scientific">Candida albicans (strain SC5314 / ATCC MYA-2876)</name>
    <name type="common">Yeast</name>
    <dbReference type="NCBI Taxonomy" id="237561"/>
    <lineage>
        <taxon>Eukaryota</taxon>
        <taxon>Fungi</taxon>
        <taxon>Dikarya</taxon>
        <taxon>Ascomycota</taxon>
        <taxon>Saccharomycotina</taxon>
        <taxon>Pichiomycetes</taxon>
        <taxon>Debaryomycetaceae</taxon>
        <taxon>Candida/Lodderomyces clade</taxon>
        <taxon>Candida</taxon>
    </lineage>
</organism>
<dbReference type="SMR" id="A0A1D8PL08"/>
<comment type="function">
    <text evidence="2">Catalyzes the first step of the osmoprotectant glycine betaine synthesis.</text>
</comment>
<evidence type="ECO:0000256" key="1">
    <source>
        <dbReference type="ARBA" id="ARBA00001962"/>
    </source>
</evidence>
<evidence type="ECO:0000256" key="5">
    <source>
        <dbReference type="ARBA" id="ARBA00012763"/>
    </source>
</evidence>
<dbReference type="PRINTS" id="PR00090">
    <property type="entry name" value="RNGDIOXGNASE"/>
</dbReference>
<proteinExistence type="inferred from homology"/>
<keyword evidence="11" id="KW-0411">Iron-sulfur</keyword>
<dbReference type="OrthoDB" id="426882at2759"/>
<dbReference type="UniPathway" id="UPA00529">
    <property type="reaction ID" value="UER00430"/>
</dbReference>
<dbReference type="PANTHER" id="PTHR43756">
    <property type="entry name" value="CHOLINE MONOOXYGENASE, CHLOROPLASTIC"/>
    <property type="match status" value="1"/>
</dbReference>
<dbReference type="Pfam" id="PF00355">
    <property type="entry name" value="Rieske"/>
    <property type="match status" value="1"/>
</dbReference>
<evidence type="ECO:0000256" key="8">
    <source>
        <dbReference type="ARBA" id="ARBA00022723"/>
    </source>
</evidence>
<dbReference type="InParanoid" id="A0A1D8PL08"/>
<name>A0A1D8PL08_CANAL</name>
<keyword evidence="7" id="KW-0001">2Fe-2S</keyword>
<accession>A0A1D8PL08</accession>
<dbReference type="InterPro" id="IPR015879">
    <property type="entry name" value="Ring_hydroxy_dOase_asu_C_dom"/>
</dbReference>
<dbReference type="EMBL" id="CP017626">
    <property type="protein sequence ID" value="AOW28822.1"/>
    <property type="molecule type" value="Genomic_DNA"/>
</dbReference>
<keyword evidence="9" id="KW-0560">Oxidoreductase</keyword>
<reference evidence="15 16" key="3">
    <citation type="journal article" date="2013" name="Genome Biol.">
        <title>Assembly of a phased diploid Candida albicans genome facilitates allele-specific measurements and provides a simple model for repeat and indel structure.</title>
        <authorList>
            <person name="Muzzey D."/>
            <person name="Schwartz K."/>
            <person name="Weissman J.S."/>
            <person name="Sherlock G."/>
        </authorList>
    </citation>
    <scope>NUCLEOTIDE SEQUENCE [LARGE SCALE GENOMIC DNA]</scope>
    <source>
        <strain evidence="16">SC5314 / ATCC MYA-2876</strain>
    </source>
</reference>
<evidence type="ECO:0000256" key="9">
    <source>
        <dbReference type="ARBA" id="ARBA00023002"/>
    </source>
</evidence>
<evidence type="ECO:0000256" key="7">
    <source>
        <dbReference type="ARBA" id="ARBA00022714"/>
    </source>
</evidence>
<dbReference type="CGD" id="CAL0000193776">
    <property type="gene designation" value="orf19.13100"/>
</dbReference>
<comment type="similarity">
    <text evidence="4">Belongs to the choline monooxygenase family.</text>
</comment>
<evidence type="ECO:0000256" key="4">
    <source>
        <dbReference type="ARBA" id="ARBA00010848"/>
    </source>
</evidence>
<evidence type="ECO:0000256" key="6">
    <source>
        <dbReference type="ARBA" id="ARBA00014931"/>
    </source>
</evidence>
<dbReference type="Proteomes" id="UP000000559">
    <property type="component" value="Chromosome 4"/>
</dbReference>
<dbReference type="AlphaFoldDB" id="A0A1D8PL08"/>
<reference evidence="15 16" key="2">
    <citation type="journal article" date="2007" name="Genome Biol.">
        <title>Assembly of the Candida albicans genome into sixteen supercontigs aligned on the eight chromosomes.</title>
        <authorList>
            <person name="van het Hoog M."/>
            <person name="Rast T.J."/>
            <person name="Martchenko M."/>
            <person name="Grindle S."/>
            <person name="Dignard D."/>
            <person name="Hogues H."/>
            <person name="Cuomo C."/>
            <person name="Berriman M."/>
            <person name="Scherer S."/>
            <person name="Magee B.B."/>
            <person name="Whiteway M."/>
            <person name="Chibana H."/>
            <person name="Nantel A."/>
            <person name="Magee P.T."/>
        </authorList>
    </citation>
    <scope>GENOME REANNOTATION</scope>
    <source>
        <strain evidence="16">SC5314 / ATCC MYA-2876</strain>
    </source>
</reference>
<dbReference type="CDD" id="cd03469">
    <property type="entry name" value="Rieske_RO_Alpha_N"/>
    <property type="match status" value="1"/>
</dbReference>
<comment type="pathway">
    <text evidence="3">Amine and polyamine biosynthesis; betaine biosynthesis via choline pathway; betaine aldehyde from choline (monooxygenase route): step 1/1.</text>
</comment>
<dbReference type="Gene3D" id="2.102.10.10">
    <property type="entry name" value="Rieske [2Fe-2S] iron-sulphur domain"/>
    <property type="match status" value="1"/>
</dbReference>
<comment type="cofactor">
    <cofactor evidence="1">
        <name>Fe cation</name>
        <dbReference type="ChEBI" id="CHEBI:24875"/>
    </cofactor>
</comment>
<dbReference type="SUPFAM" id="SSF50022">
    <property type="entry name" value="ISP domain"/>
    <property type="match status" value="1"/>
</dbReference>
<dbReference type="EC" id="1.14.15.7" evidence="5"/>
<evidence type="ECO:0000313" key="14">
    <source>
        <dbReference type="CGD" id="CAL0000193776"/>
    </source>
</evidence>
<keyword evidence="8" id="KW-0479">Metal-binding</keyword>
<dbReference type="GO" id="GO:0019285">
    <property type="term" value="P:glycine betaine biosynthetic process from choline"/>
    <property type="evidence" value="ECO:0007669"/>
    <property type="project" value="UniProtKB-UniPathway"/>
</dbReference>
<evidence type="ECO:0000259" key="13">
    <source>
        <dbReference type="PROSITE" id="PS51296"/>
    </source>
</evidence>
<evidence type="ECO:0000313" key="15">
    <source>
        <dbReference type="EMBL" id="AOW28822.1"/>
    </source>
</evidence>
<protein>
    <recommendedName>
        <fullName evidence="6">Choline monooxygenase, chloroplastic</fullName>
        <ecNumber evidence="5">1.14.15.7</ecNumber>
    </recommendedName>
</protein>
<gene>
    <name evidence="15" type="ordered locus">CAALFM_C400290CA</name>
    <name evidence="14" type="ordered locus">orf19.13100</name>
</gene>
<evidence type="ECO:0000313" key="16">
    <source>
        <dbReference type="Proteomes" id="UP000000559"/>
    </source>
</evidence>
<evidence type="ECO:0000256" key="3">
    <source>
        <dbReference type="ARBA" id="ARBA00004866"/>
    </source>
</evidence>